<feature type="compositionally biased region" description="Polar residues" evidence="1">
    <location>
        <begin position="323"/>
        <end position="345"/>
    </location>
</feature>
<evidence type="ECO:0000256" key="1">
    <source>
        <dbReference type="SAM" id="MobiDB-lite"/>
    </source>
</evidence>
<organism evidence="2 3">
    <name type="scientific">Friedmanniomyces endolithicus</name>
    <dbReference type="NCBI Taxonomy" id="329885"/>
    <lineage>
        <taxon>Eukaryota</taxon>
        <taxon>Fungi</taxon>
        <taxon>Dikarya</taxon>
        <taxon>Ascomycota</taxon>
        <taxon>Pezizomycotina</taxon>
        <taxon>Dothideomycetes</taxon>
        <taxon>Dothideomycetidae</taxon>
        <taxon>Mycosphaerellales</taxon>
        <taxon>Teratosphaeriaceae</taxon>
        <taxon>Friedmanniomyces</taxon>
    </lineage>
</organism>
<dbReference type="AlphaFoldDB" id="A0AAN6KDN9"/>
<evidence type="ECO:0008006" key="4">
    <source>
        <dbReference type="Google" id="ProtNLM"/>
    </source>
</evidence>
<accession>A0AAN6KDN9</accession>
<dbReference type="EMBL" id="JAUJLE010000136">
    <property type="protein sequence ID" value="KAK0977059.1"/>
    <property type="molecule type" value="Genomic_DNA"/>
</dbReference>
<sequence>MHELYKMAKALYTSLERRKSHVAEPDSPCTNIPSVIAEPCLWPFGPITTPLCHDAVGEIQPDGYFSGGFSGEACFEPDSFGFQSYSALDSSVYASSLLDGTNNWGGLGFRSDVSPMITPVTDDSGHTGQAEGSLDEFDLHSSPWLSSRHPSNRMFDPNDELGSPHAVNCIVSDSDVPWWAQDETPGDLWPWKIHGFSSPCHFTPTERIPSPFTSQLLAEENNRLTVKTGLMKIYHDSMEGALSCWLTERNCPYSSAAFDGSTVWGSDFANRIVTRVCDLDKVYSKTGFLSSRDQQQAPKVLNLVVMAFASQWSQTSHGRDAHTSTSPGVLPSQPSLATRVDGTTNVGSDDDVFGRNMQKTLWQQASKALCEASENTSFRVILAGIIFSLTQRPIDPGDFESLNPHQEDHLAMLHTILDHDGPPIVLDVALRKLSDHQRRLEDAESAPANGSRTSRPSLQLMGIHKQTFGLLYWLAVMFDTLSAAVNHRIFAISDIDSTSVCTETEMAVDLSASFSNLQVDVWGAYFLEQHSRSGDLRKHNTRWPCSYNDAASCLADAAPVKVLLFRKVAQLQHLFYNRCSASKVESGIEAALEVYERWNDTYGRFIDDCIRHHEELPARIQSWYILLAGHWHLAVLILADLIEKLDDDAQRTIQCNRHKRRSTGCAATLRSNSAYAVSELGRWARYDDEVSSFSKSPGFHHAVNKAALLTEPWTMVLVRSFGYAGAVWAKQAASEARSVFCGTTTGARERLQYCIDALSLLGKKSGMAMCAAQVLRQAGSRWPATLDASLEGRMPDLSGILT</sequence>
<comment type="caution">
    <text evidence="2">The sequence shown here is derived from an EMBL/GenBank/DDBJ whole genome shotgun (WGS) entry which is preliminary data.</text>
</comment>
<keyword evidence="3" id="KW-1185">Reference proteome</keyword>
<name>A0AAN6KDN9_9PEZI</name>
<dbReference type="Proteomes" id="UP001175353">
    <property type="component" value="Unassembled WGS sequence"/>
</dbReference>
<evidence type="ECO:0000313" key="2">
    <source>
        <dbReference type="EMBL" id="KAK0977059.1"/>
    </source>
</evidence>
<feature type="region of interest" description="Disordered" evidence="1">
    <location>
        <begin position="316"/>
        <end position="345"/>
    </location>
</feature>
<proteinExistence type="predicted"/>
<gene>
    <name evidence="2" type="ORF">LTR91_013443</name>
</gene>
<protein>
    <recommendedName>
        <fullName evidence="4">Transcription factor domain-containing protein</fullName>
    </recommendedName>
</protein>
<reference evidence="2" key="1">
    <citation type="submission" date="2023-06" db="EMBL/GenBank/DDBJ databases">
        <title>Black Yeasts Isolated from many extreme environments.</title>
        <authorList>
            <person name="Coleine C."/>
            <person name="Stajich J.E."/>
            <person name="Selbmann L."/>
        </authorList>
    </citation>
    <scope>NUCLEOTIDE SEQUENCE</scope>
    <source>
        <strain evidence="2">CCFEE 5200</strain>
    </source>
</reference>
<evidence type="ECO:0000313" key="3">
    <source>
        <dbReference type="Proteomes" id="UP001175353"/>
    </source>
</evidence>